<evidence type="ECO:0000256" key="2">
    <source>
        <dbReference type="SAM" id="SignalP"/>
    </source>
</evidence>
<evidence type="ECO:0000313" key="4">
    <source>
        <dbReference type="Proteomes" id="UP001151760"/>
    </source>
</evidence>
<keyword evidence="4" id="KW-1185">Reference proteome</keyword>
<dbReference type="Proteomes" id="UP001151760">
    <property type="component" value="Unassembled WGS sequence"/>
</dbReference>
<reference evidence="3" key="1">
    <citation type="journal article" date="2022" name="Int. J. Mol. Sci.">
        <title>Draft Genome of Tanacetum Coccineum: Genomic Comparison of Closely Related Tanacetum-Family Plants.</title>
        <authorList>
            <person name="Yamashiro T."/>
            <person name="Shiraishi A."/>
            <person name="Nakayama K."/>
            <person name="Satake H."/>
        </authorList>
    </citation>
    <scope>NUCLEOTIDE SEQUENCE</scope>
</reference>
<feature type="chain" id="PRO_5045868509" evidence="2">
    <location>
        <begin position="19"/>
        <end position="68"/>
    </location>
</feature>
<feature type="signal peptide" evidence="2">
    <location>
        <begin position="1"/>
        <end position="18"/>
    </location>
</feature>
<evidence type="ECO:0000256" key="1">
    <source>
        <dbReference type="SAM" id="MobiDB-lite"/>
    </source>
</evidence>
<evidence type="ECO:0000313" key="3">
    <source>
        <dbReference type="EMBL" id="GJT19769.1"/>
    </source>
</evidence>
<feature type="compositionally biased region" description="Basic and acidic residues" evidence="1">
    <location>
        <begin position="30"/>
        <end position="47"/>
    </location>
</feature>
<organism evidence="3 4">
    <name type="scientific">Tanacetum coccineum</name>
    <dbReference type="NCBI Taxonomy" id="301880"/>
    <lineage>
        <taxon>Eukaryota</taxon>
        <taxon>Viridiplantae</taxon>
        <taxon>Streptophyta</taxon>
        <taxon>Embryophyta</taxon>
        <taxon>Tracheophyta</taxon>
        <taxon>Spermatophyta</taxon>
        <taxon>Magnoliopsida</taxon>
        <taxon>eudicotyledons</taxon>
        <taxon>Gunneridae</taxon>
        <taxon>Pentapetalae</taxon>
        <taxon>asterids</taxon>
        <taxon>campanulids</taxon>
        <taxon>Asterales</taxon>
        <taxon>Asteraceae</taxon>
        <taxon>Asteroideae</taxon>
        <taxon>Anthemideae</taxon>
        <taxon>Anthemidinae</taxon>
        <taxon>Tanacetum</taxon>
    </lineage>
</organism>
<gene>
    <name evidence="3" type="ORF">Tco_0878475</name>
</gene>
<keyword evidence="2" id="KW-0732">Signal</keyword>
<accession>A0ABQ5C3E1</accession>
<dbReference type="EMBL" id="BQNB010013744">
    <property type="protein sequence ID" value="GJT19769.1"/>
    <property type="molecule type" value="Genomic_DNA"/>
</dbReference>
<proteinExistence type="predicted"/>
<comment type="caution">
    <text evidence="3">The sequence shown here is derived from an EMBL/GenBank/DDBJ whole genome shotgun (WGS) entry which is preliminary data.</text>
</comment>
<reference evidence="3" key="2">
    <citation type="submission" date="2022-01" db="EMBL/GenBank/DDBJ databases">
        <authorList>
            <person name="Yamashiro T."/>
            <person name="Shiraishi A."/>
            <person name="Satake H."/>
            <person name="Nakayama K."/>
        </authorList>
    </citation>
    <scope>NUCLEOTIDE SEQUENCE</scope>
</reference>
<protein>
    <submittedName>
        <fullName evidence="3">Uncharacterized protein</fullName>
    </submittedName>
</protein>
<name>A0ABQ5C3E1_9ASTR</name>
<sequence>MALLALLALRLAKEIGKASRIDYEVVQDQRQQDDNDHQDERQYQPKEEEVLLGMIKGDDLIEIESCNN</sequence>
<feature type="region of interest" description="Disordered" evidence="1">
    <location>
        <begin position="26"/>
        <end position="47"/>
    </location>
</feature>